<dbReference type="PANTHER" id="PTHR43173:SF12">
    <property type="entry name" value="PROTEIN KINASE SUPERFAMILY PROTEIN"/>
    <property type="match status" value="1"/>
</dbReference>
<dbReference type="GO" id="GO:0005524">
    <property type="term" value="F:ATP binding"/>
    <property type="evidence" value="ECO:0007669"/>
    <property type="project" value="InterPro"/>
</dbReference>
<sequence length="611" mass="66358">MLSLLCIAEAFTGPALAPVRTSAYAHNHNLWQPRIRASMDEELDEADGARPKMDTTPLNPVARVQRALTFWSRVVPILGAYKAVEVATDISSRLPEPLRDVLASTGVPTSDLEAEAKYTLLHEWGSIRLEATIKELKGFYVKTGQVISTRIDLFPEQYTTRLASLQDDLDPMPAVEVRAIVQQELLGGEPLESIFRSFDDKPLGSASIAQVHAATLLDGRRVAVKVQRPNCEQKLLADIANLKSFSKKLASALPVDYYTVFCELERALQGELDFLQEGQAAMKVYASVSHYANGKPAPPSVVVPLPVQGLASRRVLVMDFVDGVPLNRLANTMKERGIEPGSPESKLAGRRILSQLSEAFSRMMLGAGFIHGDPHPGNIFVQEGGRVALIDCGQVKQISTEYRLQLAEAILLVNKWQETGGTPELVKTAQEKMAEFGVTFVDDAPPEASAALALLLFGDTDSKMPAGFSHDELSANSPIKQIASFPQELVLLGRATILIKGISKRLGIKWSLAEKWKPEAEAALACGVDGCLMPTWSNPTSTVAKGSVDSSSSATSLRFRDVMRSYADSSMMLAKWAGKKSSNMVGKVVPTAIKAPVKRSAVRIAARVLEK</sequence>
<dbReference type="Proteomes" id="UP001515480">
    <property type="component" value="Unassembled WGS sequence"/>
</dbReference>
<dbReference type="SUPFAM" id="SSF56112">
    <property type="entry name" value="Protein kinase-like (PK-like)"/>
    <property type="match status" value="1"/>
</dbReference>
<gene>
    <name evidence="2" type="ORF">AB1Y20_004822</name>
</gene>
<dbReference type="Gene3D" id="1.10.510.10">
    <property type="entry name" value="Transferase(Phosphotransferase) domain 1"/>
    <property type="match status" value="1"/>
</dbReference>
<dbReference type="GO" id="GO:0004672">
    <property type="term" value="F:protein kinase activity"/>
    <property type="evidence" value="ECO:0007669"/>
    <property type="project" value="InterPro"/>
</dbReference>
<organism evidence="2 3">
    <name type="scientific">Prymnesium parvum</name>
    <name type="common">Toxic golden alga</name>
    <dbReference type="NCBI Taxonomy" id="97485"/>
    <lineage>
        <taxon>Eukaryota</taxon>
        <taxon>Haptista</taxon>
        <taxon>Haptophyta</taxon>
        <taxon>Prymnesiophyceae</taxon>
        <taxon>Prymnesiales</taxon>
        <taxon>Prymnesiaceae</taxon>
        <taxon>Prymnesium</taxon>
    </lineage>
</organism>
<accession>A0AB34IY53</accession>
<reference evidence="2 3" key="1">
    <citation type="journal article" date="2024" name="Science">
        <title>Giant polyketide synthase enzymes in the biosynthesis of giant marine polyether toxins.</title>
        <authorList>
            <person name="Fallon T.R."/>
            <person name="Shende V.V."/>
            <person name="Wierzbicki I.H."/>
            <person name="Pendleton A.L."/>
            <person name="Watervoot N.F."/>
            <person name="Auber R.P."/>
            <person name="Gonzalez D.J."/>
            <person name="Wisecaver J.H."/>
            <person name="Moore B.S."/>
        </authorList>
    </citation>
    <scope>NUCLEOTIDE SEQUENCE [LARGE SCALE GENOMIC DNA]</scope>
    <source>
        <strain evidence="2 3">12B1</strain>
    </source>
</reference>
<dbReference type="InterPro" id="IPR004147">
    <property type="entry name" value="ABC1_dom"/>
</dbReference>
<protein>
    <recommendedName>
        <fullName evidence="1">Protein kinase domain-containing protein</fullName>
    </recommendedName>
</protein>
<evidence type="ECO:0000259" key="1">
    <source>
        <dbReference type="PROSITE" id="PS50011"/>
    </source>
</evidence>
<dbReference type="EMBL" id="JBGBPQ010000016">
    <property type="protein sequence ID" value="KAL1508727.1"/>
    <property type="molecule type" value="Genomic_DNA"/>
</dbReference>
<feature type="domain" description="Protein kinase" evidence="1">
    <location>
        <begin position="197"/>
        <end position="611"/>
    </location>
</feature>
<dbReference type="InterPro" id="IPR011009">
    <property type="entry name" value="Kinase-like_dom_sf"/>
</dbReference>
<dbReference type="PROSITE" id="PS50011">
    <property type="entry name" value="PROTEIN_KINASE_DOM"/>
    <property type="match status" value="1"/>
</dbReference>
<dbReference type="PANTHER" id="PTHR43173">
    <property type="entry name" value="ABC1 FAMILY PROTEIN"/>
    <property type="match status" value="1"/>
</dbReference>
<dbReference type="Pfam" id="PF03109">
    <property type="entry name" value="ABC1"/>
    <property type="match status" value="1"/>
</dbReference>
<dbReference type="InterPro" id="IPR051130">
    <property type="entry name" value="Mito_struct-func_regulator"/>
</dbReference>
<keyword evidence="3" id="KW-1185">Reference proteome</keyword>
<name>A0AB34IY53_PRYPA</name>
<comment type="caution">
    <text evidence="2">The sequence shown here is derived from an EMBL/GenBank/DDBJ whole genome shotgun (WGS) entry which is preliminary data.</text>
</comment>
<dbReference type="InterPro" id="IPR000719">
    <property type="entry name" value="Prot_kinase_dom"/>
</dbReference>
<dbReference type="AlphaFoldDB" id="A0AB34IY53"/>
<evidence type="ECO:0000313" key="2">
    <source>
        <dbReference type="EMBL" id="KAL1508727.1"/>
    </source>
</evidence>
<evidence type="ECO:0000313" key="3">
    <source>
        <dbReference type="Proteomes" id="UP001515480"/>
    </source>
</evidence>
<dbReference type="CDD" id="cd05121">
    <property type="entry name" value="ABC1_ADCK3-like"/>
    <property type="match status" value="1"/>
</dbReference>
<proteinExistence type="predicted"/>